<protein>
    <recommendedName>
        <fullName evidence="3">Porin</fullName>
    </recommendedName>
</protein>
<proteinExistence type="predicted"/>
<organism evidence="1 2">
    <name type="scientific">Vibrio penaeicida</name>
    <dbReference type="NCBI Taxonomy" id="104609"/>
    <lineage>
        <taxon>Bacteria</taxon>
        <taxon>Pseudomonadati</taxon>
        <taxon>Pseudomonadota</taxon>
        <taxon>Gammaproteobacteria</taxon>
        <taxon>Vibrionales</taxon>
        <taxon>Vibrionaceae</taxon>
        <taxon>Vibrio</taxon>
    </lineage>
</organism>
<dbReference type="Proteomes" id="UP001156690">
    <property type="component" value="Unassembled WGS sequence"/>
</dbReference>
<accession>A0AAV5P0W9</accession>
<comment type="caution">
    <text evidence="1">The sequence shown here is derived from an EMBL/GenBank/DDBJ whole genome shotgun (WGS) entry which is preliminary data.</text>
</comment>
<name>A0AAV5P0W9_9VIBR</name>
<dbReference type="RefSeq" id="WP_224055761.1">
    <property type="nucleotide sequence ID" value="NZ_AP025145.1"/>
</dbReference>
<reference evidence="2" key="1">
    <citation type="journal article" date="2019" name="Int. J. Syst. Evol. Microbiol.">
        <title>The Global Catalogue of Microorganisms (GCM) 10K type strain sequencing project: providing services to taxonomists for standard genome sequencing and annotation.</title>
        <authorList>
            <consortium name="The Broad Institute Genomics Platform"/>
            <consortium name="The Broad Institute Genome Sequencing Center for Infectious Disease"/>
            <person name="Wu L."/>
            <person name="Ma J."/>
        </authorList>
    </citation>
    <scope>NUCLEOTIDE SEQUENCE [LARGE SCALE GENOMIC DNA]</scope>
    <source>
        <strain evidence="2">NBRC 15640</strain>
    </source>
</reference>
<dbReference type="EMBL" id="BSNX01000075">
    <property type="protein sequence ID" value="GLQ76402.1"/>
    <property type="molecule type" value="Genomic_DNA"/>
</dbReference>
<gene>
    <name evidence="1" type="ORF">GCM10007932_57650</name>
</gene>
<evidence type="ECO:0008006" key="3">
    <source>
        <dbReference type="Google" id="ProtNLM"/>
    </source>
</evidence>
<keyword evidence="2" id="KW-1185">Reference proteome</keyword>
<evidence type="ECO:0000313" key="1">
    <source>
        <dbReference type="EMBL" id="GLQ76402.1"/>
    </source>
</evidence>
<dbReference type="AlphaFoldDB" id="A0AAV5P0W9"/>
<evidence type="ECO:0000313" key="2">
    <source>
        <dbReference type="Proteomes" id="UP001156690"/>
    </source>
</evidence>
<sequence length="69" mass="7852">MRIEFNIFKSNTQWGVTTHQMNSDILLRNVLTKGKVSDLNLQFSYDEHTSKGTIANSSNQIIGDFLVSF</sequence>